<organism evidence="1 2">
    <name type="scientific">Streptomyces antimycoticus</name>
    <dbReference type="NCBI Taxonomy" id="68175"/>
    <lineage>
        <taxon>Bacteria</taxon>
        <taxon>Bacillati</taxon>
        <taxon>Actinomycetota</taxon>
        <taxon>Actinomycetes</taxon>
        <taxon>Kitasatosporales</taxon>
        <taxon>Streptomycetaceae</taxon>
        <taxon>Streptomyces</taxon>
        <taxon>Streptomyces violaceusniger group</taxon>
    </lineage>
</organism>
<protein>
    <submittedName>
        <fullName evidence="1">Uncharacterized protein</fullName>
    </submittedName>
</protein>
<evidence type="ECO:0000313" key="1">
    <source>
        <dbReference type="EMBL" id="GDY43296.1"/>
    </source>
</evidence>
<dbReference type="AlphaFoldDB" id="A0A4D4K979"/>
<reference evidence="1 2" key="1">
    <citation type="journal article" date="2020" name="Int. J. Syst. Evol. Microbiol.">
        <title>Reclassification of Streptomyces castelarensis and Streptomyces sporoclivatus as later heterotypic synonyms of Streptomyces antimycoticus.</title>
        <authorList>
            <person name="Komaki H."/>
            <person name="Tamura T."/>
        </authorList>
    </citation>
    <scope>NUCLEOTIDE SEQUENCE [LARGE SCALE GENOMIC DNA]</scope>
    <source>
        <strain evidence="1 2">NBRC 12839</strain>
    </source>
</reference>
<sequence length="60" mass="6126">MARAAAAEVRWAVSTPKGVVVTVDDSCRALREWAGRHSMVPVVKGDGISPCSGSAGGLAM</sequence>
<dbReference type="EMBL" id="BJHV01000001">
    <property type="protein sequence ID" value="GDY43296.1"/>
    <property type="molecule type" value="Genomic_DNA"/>
</dbReference>
<proteinExistence type="predicted"/>
<gene>
    <name evidence="1" type="ORF">SANT12839_041780</name>
</gene>
<evidence type="ECO:0000313" key="2">
    <source>
        <dbReference type="Proteomes" id="UP000299290"/>
    </source>
</evidence>
<keyword evidence="2" id="KW-1185">Reference proteome</keyword>
<dbReference type="Proteomes" id="UP000299290">
    <property type="component" value="Unassembled WGS sequence"/>
</dbReference>
<accession>A0A4D4K979</accession>
<comment type="caution">
    <text evidence="1">The sequence shown here is derived from an EMBL/GenBank/DDBJ whole genome shotgun (WGS) entry which is preliminary data.</text>
</comment>
<name>A0A4D4K979_9ACTN</name>